<keyword evidence="1" id="KW-1133">Transmembrane helix</keyword>
<proteinExistence type="predicted"/>
<accession>A0A2P2PM55</accession>
<dbReference type="EMBL" id="GGEC01075329">
    <property type="protein sequence ID" value="MBX55813.1"/>
    <property type="molecule type" value="Transcribed_RNA"/>
</dbReference>
<name>A0A2P2PM55_RHIMU</name>
<evidence type="ECO:0000256" key="1">
    <source>
        <dbReference type="SAM" id="Phobius"/>
    </source>
</evidence>
<keyword evidence="1" id="KW-0812">Transmembrane</keyword>
<feature type="transmembrane region" description="Helical" evidence="1">
    <location>
        <begin position="120"/>
        <end position="138"/>
    </location>
</feature>
<organism evidence="2">
    <name type="scientific">Rhizophora mucronata</name>
    <name type="common">Asiatic mangrove</name>
    <dbReference type="NCBI Taxonomy" id="61149"/>
    <lineage>
        <taxon>Eukaryota</taxon>
        <taxon>Viridiplantae</taxon>
        <taxon>Streptophyta</taxon>
        <taxon>Embryophyta</taxon>
        <taxon>Tracheophyta</taxon>
        <taxon>Spermatophyta</taxon>
        <taxon>Magnoliopsida</taxon>
        <taxon>eudicotyledons</taxon>
        <taxon>Gunneridae</taxon>
        <taxon>Pentapetalae</taxon>
        <taxon>rosids</taxon>
        <taxon>fabids</taxon>
        <taxon>Malpighiales</taxon>
        <taxon>Rhizophoraceae</taxon>
        <taxon>Rhizophora</taxon>
    </lineage>
</organism>
<dbReference type="AlphaFoldDB" id="A0A2P2PM55"/>
<reference evidence="2" key="1">
    <citation type="submission" date="2018-02" db="EMBL/GenBank/DDBJ databases">
        <title>Rhizophora mucronata_Transcriptome.</title>
        <authorList>
            <person name="Meera S.P."/>
            <person name="Sreeshan A."/>
            <person name="Augustine A."/>
        </authorList>
    </citation>
    <scope>NUCLEOTIDE SEQUENCE</scope>
    <source>
        <tissue evidence="2">Leaf</tissue>
    </source>
</reference>
<protein>
    <submittedName>
        <fullName evidence="2">F-box/LRR-repeat protein 3-like</fullName>
    </submittedName>
</protein>
<keyword evidence="1" id="KW-0472">Membrane</keyword>
<sequence>MSTKFLQFKAKLANPLCEKNLERERSMDLRESPQVLDITDRELSSTRGQRVRSMWPTCGYLSRILERCSWRRGLRDFRCLDSVTLNVLQTKEKDFLSSGLASRKSRIVKMISSVRRPKRLLSSLLISMIFRLFIALGFQTTT</sequence>
<evidence type="ECO:0000313" key="2">
    <source>
        <dbReference type="EMBL" id="MBX55813.1"/>
    </source>
</evidence>